<dbReference type="Gramene" id="KMS95103">
    <property type="protein sequence ID" value="KMS95103"/>
    <property type="gene ID" value="BVRB_012470"/>
</dbReference>
<proteinExistence type="predicted"/>
<evidence type="ECO:0000313" key="1">
    <source>
        <dbReference type="EMBL" id="KMS95103.1"/>
    </source>
</evidence>
<dbReference type="EMBL" id="KQ090553">
    <property type="protein sequence ID" value="KMS95103.1"/>
    <property type="molecule type" value="Genomic_DNA"/>
</dbReference>
<evidence type="ECO:0000313" key="2">
    <source>
        <dbReference type="Proteomes" id="UP000035740"/>
    </source>
</evidence>
<protein>
    <submittedName>
        <fullName evidence="1">Uncharacterized protein</fullName>
    </submittedName>
</protein>
<accession>A0A0J8B5E1</accession>
<name>A0A0J8B5E1_BETVV</name>
<organism evidence="1 2">
    <name type="scientific">Beta vulgaris subsp. vulgaris</name>
    <name type="common">Beet</name>
    <dbReference type="NCBI Taxonomy" id="3555"/>
    <lineage>
        <taxon>Eukaryota</taxon>
        <taxon>Viridiplantae</taxon>
        <taxon>Streptophyta</taxon>
        <taxon>Embryophyta</taxon>
        <taxon>Tracheophyta</taxon>
        <taxon>Spermatophyta</taxon>
        <taxon>Magnoliopsida</taxon>
        <taxon>eudicotyledons</taxon>
        <taxon>Gunneridae</taxon>
        <taxon>Pentapetalae</taxon>
        <taxon>Caryophyllales</taxon>
        <taxon>Chenopodiaceae</taxon>
        <taxon>Betoideae</taxon>
        <taxon>Beta</taxon>
    </lineage>
</organism>
<keyword evidence="2" id="KW-1185">Reference proteome</keyword>
<gene>
    <name evidence="1" type="ORF">BVRB_012470</name>
</gene>
<dbReference type="AlphaFoldDB" id="A0A0J8B5E1"/>
<dbReference type="Proteomes" id="UP000035740">
    <property type="component" value="Unassembled WGS sequence"/>
</dbReference>
<reference evidence="1 2" key="1">
    <citation type="journal article" date="2014" name="Nature">
        <title>The genome of the recently domesticated crop plant sugar beet (Beta vulgaris).</title>
        <authorList>
            <person name="Dohm J.C."/>
            <person name="Minoche A.E."/>
            <person name="Holtgrawe D."/>
            <person name="Capella-Gutierrez S."/>
            <person name="Zakrzewski F."/>
            <person name="Tafer H."/>
            <person name="Rupp O."/>
            <person name="Sorensen T.R."/>
            <person name="Stracke R."/>
            <person name="Reinhardt R."/>
            <person name="Goesmann A."/>
            <person name="Kraft T."/>
            <person name="Schulz B."/>
            <person name="Stadler P.F."/>
            <person name="Schmidt T."/>
            <person name="Gabaldon T."/>
            <person name="Lehrach H."/>
            <person name="Weisshaar B."/>
            <person name="Himmelbauer H."/>
        </authorList>
    </citation>
    <scope>NUCLEOTIDE SEQUENCE [LARGE SCALE GENOMIC DNA]</scope>
    <source>
        <tissue evidence="1">Taproot</tissue>
    </source>
</reference>
<sequence length="36" mass="4128">MFVNLTLGTHHEVISDVHLNIDPVSVKKFNYVIMCL</sequence>